<accession>C7GCA9</accession>
<dbReference type="InterPro" id="IPR002104">
    <property type="entry name" value="Integrase_catalytic"/>
</dbReference>
<dbReference type="GO" id="GO:0006310">
    <property type="term" value="P:DNA recombination"/>
    <property type="evidence" value="ECO:0007669"/>
    <property type="project" value="UniProtKB-KW"/>
</dbReference>
<dbReference type="PANTHER" id="PTHR30349">
    <property type="entry name" value="PHAGE INTEGRASE-RELATED"/>
    <property type="match status" value="1"/>
</dbReference>
<comment type="caution">
    <text evidence="3">The sequence shown here is derived from an EMBL/GenBank/DDBJ whole genome shotgun (WGS) entry which is preliminary data.</text>
</comment>
<dbReference type="InterPro" id="IPR050090">
    <property type="entry name" value="Tyrosine_recombinase_XerCD"/>
</dbReference>
<reference evidence="3 4" key="1">
    <citation type="submission" date="2009-08" db="EMBL/GenBank/DDBJ databases">
        <authorList>
            <person name="Weinstock G."/>
            <person name="Sodergren E."/>
            <person name="Clifton S."/>
            <person name="Fulton L."/>
            <person name="Fulton B."/>
            <person name="Courtney L."/>
            <person name="Fronick C."/>
            <person name="Harrison M."/>
            <person name="Strong C."/>
            <person name="Farmer C."/>
            <person name="Delahaunty K."/>
            <person name="Markovic C."/>
            <person name="Hall O."/>
            <person name="Minx P."/>
            <person name="Tomlinson C."/>
            <person name="Mitreva M."/>
            <person name="Nelson J."/>
            <person name="Hou S."/>
            <person name="Wollam A."/>
            <person name="Pepin K.H."/>
            <person name="Johnson M."/>
            <person name="Bhonagiri V."/>
            <person name="Nash W.E."/>
            <person name="Warren W."/>
            <person name="Chinwalla A."/>
            <person name="Mardis E.R."/>
            <person name="Wilson R.K."/>
        </authorList>
    </citation>
    <scope>NUCLEOTIDE SEQUENCE [LARGE SCALE GENOMIC DNA]</scope>
    <source>
        <strain evidence="3 4">L1-82</strain>
    </source>
</reference>
<feature type="domain" description="Tyr recombinase" evidence="2">
    <location>
        <begin position="30"/>
        <end position="212"/>
    </location>
</feature>
<evidence type="ECO:0000256" key="1">
    <source>
        <dbReference type="ARBA" id="ARBA00023172"/>
    </source>
</evidence>
<dbReference type="CDD" id="cd00798">
    <property type="entry name" value="INT_XerDC_C"/>
    <property type="match status" value="1"/>
</dbReference>
<dbReference type="SUPFAM" id="SSF56349">
    <property type="entry name" value="DNA breaking-rejoining enzymes"/>
    <property type="match status" value="1"/>
</dbReference>
<dbReference type="GO" id="GO:0003677">
    <property type="term" value="F:DNA binding"/>
    <property type="evidence" value="ECO:0007669"/>
    <property type="project" value="InterPro"/>
</dbReference>
<dbReference type="AlphaFoldDB" id="C7GCA9"/>
<dbReference type="InterPro" id="IPR011010">
    <property type="entry name" value="DNA_brk_join_enz"/>
</dbReference>
<dbReference type="Gene3D" id="1.10.443.10">
    <property type="entry name" value="Intergrase catalytic core"/>
    <property type="match status" value="1"/>
</dbReference>
<name>C7GCA9_9FIRM</name>
<protein>
    <submittedName>
        <fullName evidence="3">Site-specific recombinase, phage integrase family</fullName>
    </submittedName>
</protein>
<dbReference type="InterPro" id="IPR013762">
    <property type="entry name" value="Integrase-like_cat_sf"/>
</dbReference>
<sequence>MKAFFHFLEKERRIESDPAWRLKAPKIEKTMPRILTTEEVTFLLEQPSGNTPKELRDKAMLELLYATGIRVSELISLKVSDLNLQMEYVICTDIHKERIIPFGNVAREALTRYMQDGRDHLISQADCPWLFTNCTGGAMSRQGFWKLIKFYGKKAGIESEITPHTLRHSFAAHLISNGADLKSVQEMLGHSDISTTQIYSQMGQGRIREVYLKAHPRG</sequence>
<dbReference type="Proteomes" id="UP000004828">
    <property type="component" value="Unassembled WGS sequence"/>
</dbReference>
<evidence type="ECO:0000313" key="4">
    <source>
        <dbReference type="Proteomes" id="UP000004828"/>
    </source>
</evidence>
<dbReference type="HOGENOM" id="CLU_027562_9_0_9"/>
<gene>
    <name evidence="3" type="ORF">ROSINTL182_07544</name>
</gene>
<dbReference type="Pfam" id="PF00589">
    <property type="entry name" value="Phage_integrase"/>
    <property type="match status" value="1"/>
</dbReference>
<organism evidence="3 4">
    <name type="scientific">Roseburia intestinalis L1-82</name>
    <dbReference type="NCBI Taxonomy" id="536231"/>
    <lineage>
        <taxon>Bacteria</taxon>
        <taxon>Bacillati</taxon>
        <taxon>Bacillota</taxon>
        <taxon>Clostridia</taxon>
        <taxon>Lachnospirales</taxon>
        <taxon>Lachnospiraceae</taxon>
        <taxon>Roseburia</taxon>
    </lineage>
</organism>
<dbReference type="EMBL" id="ABYJ02000112">
    <property type="protein sequence ID" value="EEV00556.1"/>
    <property type="molecule type" value="Genomic_DNA"/>
</dbReference>
<proteinExistence type="predicted"/>
<keyword evidence="1" id="KW-0233">DNA recombination</keyword>
<dbReference type="PROSITE" id="PS51898">
    <property type="entry name" value="TYR_RECOMBINASE"/>
    <property type="match status" value="1"/>
</dbReference>
<dbReference type="GO" id="GO:0015074">
    <property type="term" value="P:DNA integration"/>
    <property type="evidence" value="ECO:0007669"/>
    <property type="project" value="InterPro"/>
</dbReference>
<evidence type="ECO:0000313" key="3">
    <source>
        <dbReference type="EMBL" id="EEV00556.1"/>
    </source>
</evidence>
<dbReference type="PANTHER" id="PTHR30349:SF81">
    <property type="entry name" value="TYROSINE RECOMBINASE XERC"/>
    <property type="match status" value="1"/>
</dbReference>
<evidence type="ECO:0000259" key="2">
    <source>
        <dbReference type="PROSITE" id="PS51898"/>
    </source>
</evidence>